<feature type="compositionally biased region" description="Basic and acidic residues" evidence="5">
    <location>
        <begin position="478"/>
        <end position="497"/>
    </location>
</feature>
<dbReference type="Pfam" id="PF00595">
    <property type="entry name" value="PDZ"/>
    <property type="match status" value="2"/>
</dbReference>
<keyword evidence="4" id="KW-0131">Cell cycle</keyword>
<dbReference type="GO" id="GO:0051660">
    <property type="term" value="P:establishment of centrosome localization"/>
    <property type="evidence" value="ECO:0007669"/>
    <property type="project" value="TreeGrafter"/>
</dbReference>
<feature type="domain" description="PDZ" evidence="6">
    <location>
        <begin position="238"/>
        <end position="314"/>
    </location>
</feature>
<proteinExistence type="inferred from homology"/>
<dbReference type="Gene3D" id="3.10.20.90">
    <property type="entry name" value="Phosphatidylinositol 3-kinase Catalytic Subunit, Chain A, domain 1"/>
    <property type="match status" value="1"/>
</dbReference>
<dbReference type="GO" id="GO:0016324">
    <property type="term" value="C:apical plasma membrane"/>
    <property type="evidence" value="ECO:0007669"/>
    <property type="project" value="TreeGrafter"/>
</dbReference>
<feature type="compositionally biased region" description="Polar residues" evidence="5">
    <location>
        <begin position="465"/>
        <end position="477"/>
    </location>
</feature>
<sequence length="1533" mass="167967">RDGGILDPDDLLFDVFDEERDQVLAIYDEQDDSPSHPHQKMNSRFAVRGISSPPSSPPVAITALPENHAMNISSNADGDIVEITSLSEPPTEGLRVISDATHALQQLPSSSSSLSRSDYGSGSGSTARYEQKRPSTGRVYPPALKTADRSPRIKHKVTLSPEVQRKSSPSEPKETSPAAGLNDPQQRMERNIARKSRITDSFFDAKERLEETFAERKTLLQQQKLIPPVAGAHPHQTVIVLSDVFVNTSIGIEISPVHDPANNARLLAVEVRQIDDEGRIAADGRIKVGDRLTEINQRPVYQMSISRARTYLHELQSCAHPTFTVDRSLETFLATGGEISHRSQTSSSSAQKKPILSALQQANTTAIGITSTVEVVKHTQGFGFTVTGRDTAKGERLFYIGTVKPGGAAFGVLRAGDRLLEVNGVSTTGLRQNDVVNSLKQLNVGETVKLLISRVGTMTDDAKALTSNTGNAKSATSDTERDGGEHETSKSEETQKRIGEEEILNLDIALNETGSAGLGVSLKARAVMKPDGTRQDCGIFIKKVLHGGAAFKDGRLRVNDQLIGIEDVDLRSMEKNSEASDAITKCLKAIGPSATSVRLRIARALESPSRESTTNVKMLIDATDDSLLTDKENVHSDISGNIPRTTIEGYGDYTEIVKKRTLNDVTRRRASSTDDYSNTCEESGSLLNEQQRRASDDELSHVDVDAFNRENPTRRSISEKRHMGISNDAGHTAALQRLKHFRQTSAPLLQSLLDGTPSLPSDTNTKNTLRGRDRNSTQMRSLRYGLSVAADPSGMLSSSLNKSIINSINSQQSRHTHLHKSRSSGSITSPRRRSMSLESMGSRKANAAGVANGSRLLLERTIGVEMNPSAKKPLPSALKRVQRSKASNYSFRQALEQNLSTEELPPPSVSDYEDIGQPPSNSYGSLPRNTSVAMKEKQQRRKSAGSSLFSRLSQKFVASRSRDSSPEKASTDAKEAEKKRLEEERKRIQERYDRLKQKQQRMEYSPALANAPIGINPPPSYFGPPQAVSFETYERSAQDDGNSNVEEEGMLIEEGEMPEDGIISVANSKFYGSMQRRSTKIKGVHSRGMDIIVTQDIPNLQSAHSIRTTATGATQVASTVMDPLTTAGQAHRPVSNNNDHEERLHTTMTTTTHSMRGSRTVAQAGIYRPPPEASLVFIPDTSKPSTRKQVEASQHVESTMKDSDRAPVKCRLQHSDAAPIPSTTMSAGRHVPVVFPTSRTFFIGSASSSAHSRRSPSLRSSSMRTRQKSTNIRPACTTRQSDSTPVHVHTSVPSSENIEPQCLRSCSTSQSNRQENRAQNQQQSLHEATAAARPTQQTQQAAQSYRPNQQQSQQRERYGSNATRSMPSLERFAPIGKSNRASADAGGVVTFIGVSPTSPVYLQTLLESPLGSPLPTRVIPIQHFPTASRPVVHAVDSTRLMQQHSEIVAHSDESVQTNEQRNSAQVDLSNFDYRKLLRPVRRDRVHERTHRVTVISGDSAIDEAFLKAATSNAAQNESIHLHAFTSGEVRKFF</sequence>
<dbReference type="GO" id="GO:0005912">
    <property type="term" value="C:adherens junction"/>
    <property type="evidence" value="ECO:0007669"/>
    <property type="project" value="TreeGrafter"/>
</dbReference>
<keyword evidence="3" id="KW-0677">Repeat</keyword>
<dbReference type="GO" id="GO:0051301">
    <property type="term" value="P:cell division"/>
    <property type="evidence" value="ECO:0007669"/>
    <property type="project" value="UniProtKB-KW"/>
</dbReference>
<evidence type="ECO:0000256" key="2">
    <source>
        <dbReference type="ARBA" id="ARBA00022618"/>
    </source>
</evidence>
<feature type="compositionally biased region" description="Basic and acidic residues" evidence="5">
    <location>
        <begin position="1198"/>
        <end position="1207"/>
    </location>
</feature>
<feature type="region of interest" description="Disordered" evidence="5">
    <location>
        <begin position="751"/>
        <end position="780"/>
    </location>
</feature>
<feature type="region of interest" description="Disordered" evidence="5">
    <location>
        <begin position="810"/>
        <end position="849"/>
    </location>
</feature>
<protein>
    <submittedName>
        <fullName evidence="8">PDZ domain-containing protein</fullName>
    </submittedName>
</protein>
<evidence type="ECO:0000313" key="7">
    <source>
        <dbReference type="Proteomes" id="UP000887569"/>
    </source>
</evidence>
<dbReference type="GO" id="GO:0008104">
    <property type="term" value="P:intracellular protein localization"/>
    <property type="evidence" value="ECO:0007669"/>
    <property type="project" value="TreeGrafter"/>
</dbReference>
<dbReference type="PROSITE" id="PS50106">
    <property type="entry name" value="PDZ"/>
    <property type="match status" value="3"/>
</dbReference>
<feature type="region of interest" description="Disordered" evidence="5">
    <location>
        <begin position="1178"/>
        <end position="1207"/>
    </location>
</feature>
<feature type="compositionally biased region" description="Low complexity" evidence="5">
    <location>
        <begin position="109"/>
        <end position="120"/>
    </location>
</feature>
<dbReference type="InterPro" id="IPR036034">
    <property type="entry name" value="PDZ_sf"/>
</dbReference>
<dbReference type="GO" id="GO:0045197">
    <property type="term" value="P:establishment or maintenance of epithelial cell apical/basal polarity"/>
    <property type="evidence" value="ECO:0007669"/>
    <property type="project" value="TreeGrafter"/>
</dbReference>
<reference evidence="8" key="1">
    <citation type="submission" date="2022-11" db="UniProtKB">
        <authorList>
            <consortium name="WormBaseParasite"/>
        </authorList>
    </citation>
    <scope>IDENTIFICATION</scope>
</reference>
<dbReference type="GO" id="GO:0035091">
    <property type="term" value="F:phosphatidylinositol binding"/>
    <property type="evidence" value="ECO:0007669"/>
    <property type="project" value="TreeGrafter"/>
</dbReference>
<dbReference type="SMART" id="SM00228">
    <property type="entry name" value="PDZ"/>
    <property type="match status" value="3"/>
</dbReference>
<dbReference type="GO" id="GO:0005938">
    <property type="term" value="C:cell cortex"/>
    <property type="evidence" value="ECO:0007669"/>
    <property type="project" value="TreeGrafter"/>
</dbReference>
<evidence type="ECO:0000256" key="3">
    <source>
        <dbReference type="ARBA" id="ARBA00022737"/>
    </source>
</evidence>
<keyword evidence="2" id="KW-0132">Cell division</keyword>
<keyword evidence="7" id="KW-1185">Reference proteome</keyword>
<feature type="region of interest" description="Disordered" evidence="5">
    <location>
        <begin position="669"/>
        <end position="725"/>
    </location>
</feature>
<dbReference type="Gene3D" id="2.30.42.10">
    <property type="match status" value="3"/>
</dbReference>
<feature type="domain" description="PDZ" evidence="6">
    <location>
        <begin position="507"/>
        <end position="573"/>
    </location>
</feature>
<feature type="region of interest" description="Disordered" evidence="5">
    <location>
        <begin position="106"/>
        <end position="187"/>
    </location>
</feature>
<dbReference type="Pfam" id="PF12053">
    <property type="entry name" value="Par3_HAL_N_term"/>
    <property type="match status" value="1"/>
</dbReference>
<dbReference type="Proteomes" id="UP000887569">
    <property type="component" value="Unplaced"/>
</dbReference>
<feature type="compositionally biased region" description="Polar residues" evidence="5">
    <location>
        <begin position="944"/>
        <end position="953"/>
    </location>
</feature>
<feature type="compositionally biased region" description="Polar residues" evidence="5">
    <location>
        <begin position="1268"/>
        <end position="1284"/>
    </location>
</feature>
<feature type="compositionally biased region" description="Polar residues" evidence="5">
    <location>
        <begin position="1291"/>
        <end position="1308"/>
    </location>
</feature>
<dbReference type="SUPFAM" id="SSF50156">
    <property type="entry name" value="PDZ domain-like"/>
    <property type="match status" value="3"/>
</dbReference>
<evidence type="ECO:0000259" key="6">
    <source>
        <dbReference type="PROSITE" id="PS50106"/>
    </source>
</evidence>
<dbReference type="InterPro" id="IPR001478">
    <property type="entry name" value="PDZ"/>
</dbReference>
<dbReference type="GO" id="GO:0000226">
    <property type="term" value="P:microtubule cytoskeleton organization"/>
    <property type="evidence" value="ECO:0007669"/>
    <property type="project" value="TreeGrafter"/>
</dbReference>
<dbReference type="InterPro" id="IPR052213">
    <property type="entry name" value="PAR3"/>
</dbReference>
<dbReference type="PANTHER" id="PTHR16484:SF17">
    <property type="entry name" value="BAZOOKA, ISOFORM B"/>
    <property type="match status" value="1"/>
</dbReference>
<feature type="compositionally biased region" description="Polar residues" evidence="5">
    <location>
        <begin position="673"/>
        <end position="689"/>
    </location>
</feature>
<feature type="compositionally biased region" description="Basic and acidic residues" evidence="5">
    <location>
        <begin position="690"/>
        <end position="722"/>
    </location>
</feature>
<feature type="compositionally biased region" description="Low complexity" evidence="5">
    <location>
        <begin position="1309"/>
        <end position="1353"/>
    </location>
</feature>
<feature type="domain" description="PDZ" evidence="6">
    <location>
        <begin position="372"/>
        <end position="441"/>
    </location>
</feature>
<name>A0A914ZWA6_PARUN</name>
<feature type="region of interest" description="Disordered" evidence="5">
    <location>
        <begin position="1245"/>
        <end position="1367"/>
    </location>
</feature>
<dbReference type="GO" id="GO:0043296">
    <property type="term" value="C:apical junction complex"/>
    <property type="evidence" value="ECO:0007669"/>
    <property type="project" value="TreeGrafter"/>
</dbReference>
<evidence type="ECO:0000256" key="5">
    <source>
        <dbReference type="SAM" id="MobiDB-lite"/>
    </source>
</evidence>
<feature type="compositionally biased region" description="Basic and acidic residues" evidence="5">
    <location>
        <begin position="960"/>
        <end position="985"/>
    </location>
</feature>
<dbReference type="GO" id="GO:0030010">
    <property type="term" value="P:establishment of cell polarity"/>
    <property type="evidence" value="ECO:0007669"/>
    <property type="project" value="TreeGrafter"/>
</dbReference>
<dbReference type="PANTHER" id="PTHR16484">
    <property type="entry name" value="PARTITIONING DEFECTIVE 3 RELATED"/>
    <property type="match status" value="1"/>
</dbReference>
<evidence type="ECO:0000313" key="8">
    <source>
        <dbReference type="WBParaSite" id="PgB21_g040_t05"/>
    </source>
</evidence>
<accession>A0A914ZWA6</accession>
<dbReference type="WBParaSite" id="PgB21_g040_t05">
    <property type="protein sequence ID" value="PgB21_g040_t05"/>
    <property type="gene ID" value="PgB21_g040"/>
</dbReference>
<evidence type="ECO:0000256" key="4">
    <source>
        <dbReference type="ARBA" id="ARBA00023306"/>
    </source>
</evidence>
<evidence type="ECO:0000256" key="1">
    <source>
        <dbReference type="ARBA" id="ARBA00005358"/>
    </source>
</evidence>
<dbReference type="GO" id="GO:0007155">
    <property type="term" value="P:cell adhesion"/>
    <property type="evidence" value="ECO:0007669"/>
    <property type="project" value="TreeGrafter"/>
</dbReference>
<feature type="compositionally biased region" description="Polar residues" evidence="5">
    <location>
        <begin position="758"/>
        <end position="768"/>
    </location>
</feature>
<feature type="region of interest" description="Disordered" evidence="5">
    <location>
        <begin position="898"/>
        <end position="985"/>
    </location>
</feature>
<comment type="similarity">
    <text evidence="1">Belongs to the PAR3 family.</text>
</comment>
<feature type="compositionally biased region" description="Polar residues" evidence="5">
    <location>
        <begin position="918"/>
        <end position="932"/>
    </location>
</feature>
<feature type="region of interest" description="Disordered" evidence="5">
    <location>
        <begin position="463"/>
        <end position="497"/>
    </location>
</feature>
<dbReference type="InterPro" id="IPR021922">
    <property type="entry name" value="Par3/HAL_N"/>
</dbReference>
<organism evidence="7 8">
    <name type="scientific">Parascaris univalens</name>
    <name type="common">Nematode worm</name>
    <dbReference type="NCBI Taxonomy" id="6257"/>
    <lineage>
        <taxon>Eukaryota</taxon>
        <taxon>Metazoa</taxon>
        <taxon>Ecdysozoa</taxon>
        <taxon>Nematoda</taxon>
        <taxon>Chromadorea</taxon>
        <taxon>Rhabditida</taxon>
        <taxon>Spirurina</taxon>
        <taxon>Ascaridomorpha</taxon>
        <taxon>Ascaridoidea</taxon>
        <taxon>Ascarididae</taxon>
        <taxon>Parascaris</taxon>
    </lineage>
</organism>